<evidence type="ECO:0000259" key="7">
    <source>
        <dbReference type="SMART" id="SM00166"/>
    </source>
</evidence>
<reference evidence="8" key="1">
    <citation type="submission" date="2020-04" db="EMBL/GenBank/DDBJ databases">
        <title>Genome Assembly and Annotation of Botryosphaeria dothidea sdau 11-99, a Latent Pathogen of Apple Fruit Ring Rot in China.</title>
        <authorList>
            <person name="Yu C."/>
            <person name="Diao Y."/>
            <person name="Lu Q."/>
            <person name="Zhao J."/>
            <person name="Cui S."/>
            <person name="Peng C."/>
            <person name="He B."/>
            <person name="Liu H."/>
        </authorList>
    </citation>
    <scope>NUCLEOTIDE SEQUENCE [LARGE SCALE GENOMIC DNA]</scope>
    <source>
        <strain evidence="8">Sdau11-99</strain>
    </source>
</reference>
<dbReference type="Pfam" id="PF23187">
    <property type="entry name" value="UBX7_N"/>
    <property type="match status" value="1"/>
</dbReference>
<dbReference type="SUPFAM" id="SSF52833">
    <property type="entry name" value="Thioredoxin-like"/>
    <property type="match status" value="1"/>
</dbReference>
<feature type="region of interest" description="Disordered" evidence="6">
    <location>
        <begin position="358"/>
        <end position="381"/>
    </location>
</feature>
<dbReference type="InterPro" id="IPR001012">
    <property type="entry name" value="UBX_dom"/>
</dbReference>
<feature type="compositionally biased region" description="Basic and acidic residues" evidence="6">
    <location>
        <begin position="532"/>
        <end position="544"/>
    </location>
</feature>
<comment type="subunit">
    <text evidence="3">Directly interacts with VCP. Interacts with UBQLN1. Forms a complex with VCP and UBQLN1.</text>
</comment>
<feature type="domain" description="UBX" evidence="7">
    <location>
        <begin position="318"/>
        <end position="420"/>
    </location>
</feature>
<feature type="compositionally biased region" description="Low complexity" evidence="6">
    <location>
        <begin position="360"/>
        <end position="373"/>
    </location>
</feature>
<evidence type="ECO:0000256" key="5">
    <source>
        <dbReference type="ARBA" id="ARBA00046062"/>
    </source>
</evidence>
<dbReference type="SUPFAM" id="SSF54236">
    <property type="entry name" value="Ubiquitin-like"/>
    <property type="match status" value="1"/>
</dbReference>
<comment type="function">
    <text evidence="5">Involved in endoplasmic reticulum-associated protein degradation (ERAD). Acts as a platform to recruit both UBQLN1 and VCP to the ER during ERAD.</text>
</comment>
<dbReference type="AlphaFoldDB" id="A0A8H4IYK5"/>
<feature type="compositionally biased region" description="Polar residues" evidence="6">
    <location>
        <begin position="519"/>
        <end position="529"/>
    </location>
</feature>
<accession>A0A8H4IYK5</accession>
<feature type="region of interest" description="Disordered" evidence="6">
    <location>
        <begin position="468"/>
        <end position="544"/>
    </location>
</feature>
<evidence type="ECO:0000313" key="9">
    <source>
        <dbReference type="Proteomes" id="UP000572817"/>
    </source>
</evidence>
<proteinExistence type="predicted"/>
<feature type="compositionally biased region" description="Basic and acidic residues" evidence="6">
    <location>
        <begin position="262"/>
        <end position="290"/>
    </location>
</feature>
<dbReference type="Pfam" id="PF00789">
    <property type="entry name" value="UBX"/>
    <property type="match status" value="1"/>
</dbReference>
<dbReference type="SMART" id="SM00166">
    <property type="entry name" value="UBX"/>
    <property type="match status" value="1"/>
</dbReference>
<dbReference type="InterPro" id="IPR036249">
    <property type="entry name" value="Thioredoxin-like_sf"/>
</dbReference>
<organism evidence="8 9">
    <name type="scientific">Botryosphaeria dothidea</name>
    <dbReference type="NCBI Taxonomy" id="55169"/>
    <lineage>
        <taxon>Eukaryota</taxon>
        <taxon>Fungi</taxon>
        <taxon>Dikarya</taxon>
        <taxon>Ascomycota</taxon>
        <taxon>Pezizomycotina</taxon>
        <taxon>Dothideomycetes</taxon>
        <taxon>Dothideomycetes incertae sedis</taxon>
        <taxon>Botryosphaeriales</taxon>
        <taxon>Botryosphaeriaceae</taxon>
        <taxon>Botryosphaeria</taxon>
    </lineage>
</organism>
<dbReference type="PANTHER" id="PTHR46424">
    <property type="entry name" value="UBX DOMAIN-CONTAINING PROTEIN 4"/>
    <property type="match status" value="1"/>
</dbReference>
<protein>
    <recommendedName>
        <fullName evidence="4">UBX domain-containing protein 2</fullName>
    </recommendedName>
</protein>
<dbReference type="Proteomes" id="UP000572817">
    <property type="component" value="Unassembled WGS sequence"/>
</dbReference>
<evidence type="ECO:0000256" key="2">
    <source>
        <dbReference type="ARBA" id="ARBA00023230"/>
    </source>
</evidence>
<feature type="region of interest" description="Disordered" evidence="6">
    <location>
        <begin position="219"/>
        <end position="319"/>
    </location>
</feature>
<dbReference type="GO" id="GO:0036503">
    <property type="term" value="P:ERAD pathway"/>
    <property type="evidence" value="ECO:0007669"/>
    <property type="project" value="TreeGrafter"/>
</dbReference>
<dbReference type="Gene3D" id="3.10.20.90">
    <property type="entry name" value="Phosphatidylinositol 3-kinase Catalytic Subunit, Chain A, domain 1"/>
    <property type="match status" value="1"/>
</dbReference>
<evidence type="ECO:0000256" key="3">
    <source>
        <dbReference type="ARBA" id="ARBA00038812"/>
    </source>
</evidence>
<dbReference type="GO" id="GO:0006986">
    <property type="term" value="P:response to unfolded protein"/>
    <property type="evidence" value="ECO:0007669"/>
    <property type="project" value="UniProtKB-KW"/>
</dbReference>
<keyword evidence="2" id="KW-0834">Unfolded protein response</keyword>
<evidence type="ECO:0000256" key="6">
    <source>
        <dbReference type="SAM" id="MobiDB-lite"/>
    </source>
</evidence>
<sequence>MFYEGDLQSGISLAIQQAKSVVCFVRDTSEESTTWEHEWLCDEPIATILANKTVTLRLEAGSQEAGFLSAFCPIAKTPVLVVIHNGQLKLCLVGGISHEDFVSRLSGVLGAGVANQNSRPDETATTETRAETSQDTIPSIQPEPSVAPSEEPVIQATTEPTQAEDTPATSTQPAEAPERSPSTDYESLFPDRATRLEADHQLAREAEAAEAAARAAKAAGKRKAVDVEIASSGSKDPKQLSYAAQEKMRKQAQQTELNRILQRVEADKRERKEREELRKKQREAELREFSGAEFAASPSPPAEQSAKRGSVSSISRGPAAKSGDVCLRIRLLDGSQIREYFPPSATLAADVRPRVDWALSSGPSSSSSSSSSSKPPPAPPYSFKHVLAPLPNRTLGPSDEAKPLGELPDVVPSATLVLVPAKNAVTAYTGVGNGYIGSIYVAMLQMYNLFTTFLATFFAPFGRGGGGGGGGAAAAGGQEGGAGGSGGAGDGQGQGKSSGRGEGGSESGIRIRTLRDQGETGNEYYNGNSLDFEPKKEYSEDEGK</sequence>
<dbReference type="EMBL" id="WWBZ02000016">
    <property type="protein sequence ID" value="KAF4309541.1"/>
    <property type="molecule type" value="Genomic_DNA"/>
</dbReference>
<evidence type="ECO:0000256" key="1">
    <source>
        <dbReference type="ARBA" id="ARBA00004406"/>
    </source>
</evidence>
<dbReference type="PANTHER" id="PTHR46424:SF1">
    <property type="entry name" value="UBX DOMAIN-CONTAINING PROTEIN 4"/>
    <property type="match status" value="1"/>
</dbReference>
<dbReference type="OrthoDB" id="2445133at2759"/>
<feature type="region of interest" description="Disordered" evidence="6">
    <location>
        <begin position="112"/>
        <end position="186"/>
    </location>
</feature>
<evidence type="ECO:0000313" key="8">
    <source>
        <dbReference type="EMBL" id="KAF4309541.1"/>
    </source>
</evidence>
<dbReference type="GO" id="GO:0005789">
    <property type="term" value="C:endoplasmic reticulum membrane"/>
    <property type="evidence" value="ECO:0007669"/>
    <property type="project" value="UniProtKB-SubCell"/>
</dbReference>
<feature type="compositionally biased region" description="Polar residues" evidence="6">
    <location>
        <begin position="155"/>
        <end position="173"/>
    </location>
</feature>
<comment type="subcellular location">
    <subcellularLocation>
        <location evidence="1">Endoplasmic reticulum membrane</location>
        <topology evidence="1">Peripheral membrane protein</topology>
    </subcellularLocation>
</comment>
<comment type="caution">
    <text evidence="8">The sequence shown here is derived from an EMBL/GenBank/DDBJ whole genome shotgun (WGS) entry which is preliminary data.</text>
</comment>
<evidence type="ECO:0000256" key="4">
    <source>
        <dbReference type="ARBA" id="ARBA00041575"/>
    </source>
</evidence>
<name>A0A8H4IYK5_9PEZI</name>
<gene>
    <name evidence="8" type="ORF">GTA08_BOTSDO02215</name>
</gene>
<feature type="compositionally biased region" description="Low complexity" evidence="6">
    <location>
        <begin position="142"/>
        <end position="153"/>
    </location>
</feature>
<feature type="compositionally biased region" description="Gly residues" evidence="6">
    <location>
        <begin position="468"/>
        <end position="506"/>
    </location>
</feature>
<dbReference type="InterPro" id="IPR029071">
    <property type="entry name" value="Ubiquitin-like_domsf"/>
</dbReference>
<keyword evidence="9" id="KW-1185">Reference proteome</keyword>